<dbReference type="EMBL" id="JAFCMP010000112">
    <property type="protein sequence ID" value="KAG5186407.1"/>
    <property type="molecule type" value="Genomic_DNA"/>
</dbReference>
<dbReference type="GO" id="GO:0016787">
    <property type="term" value="F:hydrolase activity"/>
    <property type="evidence" value="ECO:0007669"/>
    <property type="project" value="UniProtKB-KW"/>
</dbReference>
<dbReference type="SUPFAM" id="SSF52540">
    <property type="entry name" value="P-loop containing nucleoside triphosphate hydrolases"/>
    <property type="match status" value="1"/>
</dbReference>
<dbReference type="GO" id="GO:0005524">
    <property type="term" value="F:ATP binding"/>
    <property type="evidence" value="ECO:0007669"/>
    <property type="project" value="InterPro"/>
</dbReference>
<dbReference type="AlphaFoldDB" id="A0A835Z2M2"/>
<evidence type="ECO:0000313" key="3">
    <source>
        <dbReference type="Proteomes" id="UP000664859"/>
    </source>
</evidence>
<gene>
    <name evidence="2" type="ORF">JKP88DRAFT_241015</name>
</gene>
<dbReference type="Pfam" id="PF00176">
    <property type="entry name" value="SNF2-rel_dom"/>
    <property type="match status" value="1"/>
</dbReference>
<dbReference type="PANTHER" id="PTHR45629:SF7">
    <property type="entry name" value="DNA EXCISION REPAIR PROTEIN ERCC-6-RELATED"/>
    <property type="match status" value="1"/>
</dbReference>
<evidence type="ECO:0000313" key="2">
    <source>
        <dbReference type="EMBL" id="KAG5186407.1"/>
    </source>
</evidence>
<protein>
    <submittedName>
        <fullName evidence="2">P-loop containing nucleoside triphosphate hydrolase protein</fullName>
    </submittedName>
</protein>
<proteinExistence type="predicted"/>
<dbReference type="PROSITE" id="PS51192">
    <property type="entry name" value="HELICASE_ATP_BIND_1"/>
    <property type="match status" value="1"/>
</dbReference>
<dbReference type="InterPro" id="IPR000330">
    <property type="entry name" value="SNF2_N"/>
</dbReference>
<dbReference type="InterPro" id="IPR050496">
    <property type="entry name" value="SNF2_RAD54_helicase_repair"/>
</dbReference>
<sequence>MGSGKTYTSLLCAAALPSRQSARIKVTVICDVSLIGHWTKEIMAFHTPPGKRFQFNIVSYSQLEKRIRLDAVNEITKRVDLVIVDECQRYRHLSSVMLPQVNAIRSCNRVLLLSGTPIVNGAEDTVGFCYLSVGDADAPLSDAASRRCLVYSPRAYQDSENTIRRQTTPRSLWK</sequence>
<accession>A0A835Z2M2</accession>
<reference evidence="2" key="1">
    <citation type="submission" date="2021-02" db="EMBL/GenBank/DDBJ databases">
        <title>First Annotated Genome of the Yellow-green Alga Tribonema minus.</title>
        <authorList>
            <person name="Mahan K.M."/>
        </authorList>
    </citation>
    <scope>NUCLEOTIDE SEQUENCE</scope>
    <source>
        <strain evidence="2">UTEX B ZZ1240</strain>
    </source>
</reference>
<dbReference type="InterPro" id="IPR014001">
    <property type="entry name" value="Helicase_ATP-bd"/>
</dbReference>
<feature type="domain" description="Helicase ATP-binding" evidence="1">
    <location>
        <begin position="1"/>
        <end position="135"/>
    </location>
</feature>
<dbReference type="Proteomes" id="UP000664859">
    <property type="component" value="Unassembled WGS sequence"/>
</dbReference>
<dbReference type="InterPro" id="IPR027417">
    <property type="entry name" value="P-loop_NTPase"/>
</dbReference>
<evidence type="ECO:0000259" key="1">
    <source>
        <dbReference type="PROSITE" id="PS51192"/>
    </source>
</evidence>
<keyword evidence="3" id="KW-1185">Reference proteome</keyword>
<dbReference type="OrthoDB" id="551123at2759"/>
<organism evidence="2 3">
    <name type="scientific">Tribonema minus</name>
    <dbReference type="NCBI Taxonomy" id="303371"/>
    <lineage>
        <taxon>Eukaryota</taxon>
        <taxon>Sar</taxon>
        <taxon>Stramenopiles</taxon>
        <taxon>Ochrophyta</taxon>
        <taxon>PX clade</taxon>
        <taxon>Xanthophyceae</taxon>
        <taxon>Tribonematales</taxon>
        <taxon>Tribonemataceae</taxon>
        <taxon>Tribonema</taxon>
    </lineage>
</organism>
<dbReference type="PANTHER" id="PTHR45629">
    <property type="entry name" value="SNF2/RAD54 FAMILY MEMBER"/>
    <property type="match status" value="1"/>
</dbReference>
<keyword evidence="2" id="KW-0378">Hydrolase</keyword>
<name>A0A835Z2M2_9STRA</name>
<comment type="caution">
    <text evidence="2">The sequence shown here is derived from an EMBL/GenBank/DDBJ whole genome shotgun (WGS) entry which is preliminary data.</text>
</comment>
<dbReference type="Gene3D" id="3.40.50.300">
    <property type="entry name" value="P-loop containing nucleotide triphosphate hydrolases"/>
    <property type="match status" value="1"/>
</dbReference>